<dbReference type="AlphaFoldDB" id="A0A428PN16"/>
<protein>
    <submittedName>
        <fullName evidence="1">Uncharacterized protein</fullName>
    </submittedName>
</protein>
<dbReference type="Proteomes" id="UP000288168">
    <property type="component" value="Unassembled WGS sequence"/>
</dbReference>
<evidence type="ECO:0000313" key="1">
    <source>
        <dbReference type="EMBL" id="RSL54353.1"/>
    </source>
</evidence>
<evidence type="ECO:0000313" key="2">
    <source>
        <dbReference type="Proteomes" id="UP000288168"/>
    </source>
</evidence>
<name>A0A428PN16_9HYPO</name>
<accession>A0A428PN16</accession>
<reference evidence="1 2" key="1">
    <citation type="submission" date="2017-06" db="EMBL/GenBank/DDBJ databases">
        <title>Comparative genomic analysis of Ambrosia Fusariam Clade fungi.</title>
        <authorList>
            <person name="Stajich J.E."/>
            <person name="Carrillo J."/>
            <person name="Kijimoto T."/>
            <person name="Eskalen A."/>
            <person name="O'Donnell K."/>
            <person name="Kasson M."/>
        </authorList>
    </citation>
    <scope>NUCLEOTIDE SEQUENCE [LARGE SCALE GENOMIC DNA]</scope>
    <source>
        <strain evidence="1 2">NRRL62584</strain>
    </source>
</reference>
<comment type="caution">
    <text evidence="1">The sequence shown here is derived from an EMBL/GenBank/DDBJ whole genome shotgun (WGS) entry which is preliminary data.</text>
</comment>
<organism evidence="1 2">
    <name type="scientific">Fusarium duplospermum</name>
    <dbReference type="NCBI Taxonomy" id="1325734"/>
    <lineage>
        <taxon>Eukaryota</taxon>
        <taxon>Fungi</taxon>
        <taxon>Dikarya</taxon>
        <taxon>Ascomycota</taxon>
        <taxon>Pezizomycotina</taxon>
        <taxon>Sordariomycetes</taxon>
        <taxon>Hypocreomycetidae</taxon>
        <taxon>Hypocreales</taxon>
        <taxon>Nectriaceae</taxon>
        <taxon>Fusarium</taxon>
        <taxon>Fusarium solani species complex</taxon>
    </lineage>
</organism>
<dbReference type="OrthoDB" id="5081332at2759"/>
<keyword evidence="2" id="KW-1185">Reference proteome</keyword>
<dbReference type="EMBL" id="NKCI01000112">
    <property type="protein sequence ID" value="RSL54353.1"/>
    <property type="molecule type" value="Genomic_DNA"/>
</dbReference>
<sequence length="290" mass="33329">MRLSLPTPSTAELHRSERALYRFEICCIFYGLPELDDRCWDSWFNKLPKFELEQLSCLNDLLAHLIAPAFNDLIQHDVSWGYFGVVLITIERDALAQDFVSRGLETIHALVQAETFDQRRRILHKGDNPEDKPFGSIDFICESLQWTHSDTLMTGSPISELPTDERALVLGIPTYPDIPGDPGPLRVFELVQHDSQANKLVAQVEFRSYRRWGYVFWDEARLEKLGALTQDGLAKLTAPANPLEAYSMLEYSQLRESRARRSEIWQQGGTGWWSEDDESKVVWPEEKRGA</sequence>
<gene>
    <name evidence="1" type="ORF">CEP54_009965</name>
</gene>
<proteinExistence type="predicted"/>